<dbReference type="PROSITE" id="PS00086">
    <property type="entry name" value="CYTOCHROME_P450"/>
    <property type="match status" value="1"/>
</dbReference>
<keyword evidence="6 7" id="KW-0408">Iron</keyword>
<protein>
    <recommendedName>
        <fullName evidence="11">Ent-kaurene oxidase</fullName>
    </recommendedName>
</protein>
<dbReference type="CDD" id="cd11041">
    <property type="entry name" value="CYP503A1-like"/>
    <property type="match status" value="1"/>
</dbReference>
<evidence type="ECO:0000256" key="8">
    <source>
        <dbReference type="RuleBase" id="RU000461"/>
    </source>
</evidence>
<evidence type="ECO:0000256" key="2">
    <source>
        <dbReference type="ARBA" id="ARBA00004685"/>
    </source>
</evidence>
<dbReference type="InterPro" id="IPR017972">
    <property type="entry name" value="Cyt_P450_CS"/>
</dbReference>
<dbReference type="PRINTS" id="PR00465">
    <property type="entry name" value="EP450IV"/>
</dbReference>
<dbReference type="PANTHER" id="PTHR46206">
    <property type="entry name" value="CYTOCHROME P450"/>
    <property type="match status" value="1"/>
</dbReference>
<comment type="caution">
    <text evidence="9">The sequence shown here is derived from an EMBL/GenBank/DDBJ whole genome shotgun (WGS) entry which is preliminary data.</text>
</comment>
<reference evidence="9" key="1">
    <citation type="submission" date="2022-10" db="EMBL/GenBank/DDBJ databases">
        <title>Tapping the CABI collections for fungal endophytes: first genome assemblies for Collariella, Neodidymelliopsis, Ascochyta clinopodiicola, Didymella pomorum, Didymosphaeria variabile, Neocosmospora piperis and Neocucurbitaria cava.</title>
        <authorList>
            <person name="Hill R."/>
        </authorList>
    </citation>
    <scope>NUCLEOTIDE SEQUENCE</scope>
    <source>
        <strain evidence="9">IMI 356814</strain>
    </source>
</reference>
<dbReference type="EMBL" id="JAPEUY010000010">
    <property type="protein sequence ID" value="KAJ4369090.1"/>
    <property type="molecule type" value="Genomic_DNA"/>
</dbReference>
<evidence type="ECO:0000313" key="9">
    <source>
        <dbReference type="EMBL" id="KAJ4369090.1"/>
    </source>
</evidence>
<dbReference type="PANTHER" id="PTHR46206:SF7">
    <property type="entry name" value="P450, PUTATIVE (EUROFUNG)-RELATED"/>
    <property type="match status" value="1"/>
</dbReference>
<dbReference type="GO" id="GO:0005506">
    <property type="term" value="F:iron ion binding"/>
    <property type="evidence" value="ECO:0007669"/>
    <property type="project" value="InterPro"/>
</dbReference>
<evidence type="ECO:0000256" key="1">
    <source>
        <dbReference type="ARBA" id="ARBA00001971"/>
    </source>
</evidence>
<dbReference type="GO" id="GO:0004497">
    <property type="term" value="F:monooxygenase activity"/>
    <property type="evidence" value="ECO:0007669"/>
    <property type="project" value="UniProtKB-KW"/>
</dbReference>
<dbReference type="Proteomes" id="UP001140560">
    <property type="component" value="Unassembled WGS sequence"/>
</dbReference>
<dbReference type="InterPro" id="IPR001128">
    <property type="entry name" value="Cyt_P450"/>
</dbReference>
<dbReference type="Pfam" id="PF00067">
    <property type="entry name" value="p450"/>
    <property type="match status" value="1"/>
</dbReference>
<evidence type="ECO:0008006" key="11">
    <source>
        <dbReference type="Google" id="ProtNLM"/>
    </source>
</evidence>
<dbReference type="GO" id="GO:0016705">
    <property type="term" value="F:oxidoreductase activity, acting on paired donors, with incorporation or reduction of molecular oxygen"/>
    <property type="evidence" value="ECO:0007669"/>
    <property type="project" value="InterPro"/>
</dbReference>
<dbReference type="GO" id="GO:0020037">
    <property type="term" value="F:heme binding"/>
    <property type="evidence" value="ECO:0007669"/>
    <property type="project" value="InterPro"/>
</dbReference>
<dbReference type="PRINTS" id="PR00385">
    <property type="entry name" value="P450"/>
</dbReference>
<keyword evidence="7 8" id="KW-0349">Heme</keyword>
<keyword evidence="4 7" id="KW-0479">Metal-binding</keyword>
<gene>
    <name evidence="9" type="ORF">N0V83_006173</name>
</gene>
<evidence type="ECO:0000256" key="7">
    <source>
        <dbReference type="PIRSR" id="PIRSR602403-1"/>
    </source>
</evidence>
<dbReference type="AlphaFoldDB" id="A0A9W9CLQ6"/>
<feature type="binding site" description="axial binding residue" evidence="7">
    <location>
        <position position="469"/>
    </location>
    <ligand>
        <name>heme</name>
        <dbReference type="ChEBI" id="CHEBI:30413"/>
    </ligand>
    <ligandPart>
        <name>Fe</name>
        <dbReference type="ChEBI" id="CHEBI:18248"/>
    </ligandPart>
</feature>
<keyword evidence="10" id="KW-1185">Reference proteome</keyword>
<comment type="cofactor">
    <cofactor evidence="1 7">
        <name>heme</name>
        <dbReference type="ChEBI" id="CHEBI:30413"/>
    </cofactor>
</comment>
<keyword evidence="5 8" id="KW-0560">Oxidoreductase</keyword>
<evidence type="ECO:0000256" key="6">
    <source>
        <dbReference type="ARBA" id="ARBA00023004"/>
    </source>
</evidence>
<dbReference type="SUPFAM" id="SSF48264">
    <property type="entry name" value="Cytochrome P450"/>
    <property type="match status" value="1"/>
</dbReference>
<organism evidence="9 10">
    <name type="scientific">Neocucurbitaria cava</name>
    <dbReference type="NCBI Taxonomy" id="798079"/>
    <lineage>
        <taxon>Eukaryota</taxon>
        <taxon>Fungi</taxon>
        <taxon>Dikarya</taxon>
        <taxon>Ascomycota</taxon>
        <taxon>Pezizomycotina</taxon>
        <taxon>Dothideomycetes</taxon>
        <taxon>Pleosporomycetidae</taxon>
        <taxon>Pleosporales</taxon>
        <taxon>Pleosporineae</taxon>
        <taxon>Cucurbitariaceae</taxon>
        <taxon>Neocucurbitaria</taxon>
    </lineage>
</organism>
<evidence type="ECO:0000313" key="10">
    <source>
        <dbReference type="Proteomes" id="UP001140560"/>
    </source>
</evidence>
<name>A0A9W9CLQ6_9PLEO</name>
<dbReference type="InterPro" id="IPR002403">
    <property type="entry name" value="Cyt_P450_E_grp-IV"/>
</dbReference>
<evidence type="ECO:0000256" key="4">
    <source>
        <dbReference type="ARBA" id="ARBA00022723"/>
    </source>
</evidence>
<sequence length="526" mass="59512">MDFQSLAGLSHTLQTVVVATLIFAACTYLPKINYRAQLARLPVLGDHATGEKQRQTYLSSAKKMYHEGYTKFRDSVYRMATSDGEDNVVIPLSLLPELRKLPDDVLSFPKAVDRAMEVKYTKLDTDAKLVVHSVRSDLTPALCEYLKPTVNFHSNLCLARLNPTICAEVDTSLEEYMPPCHDWTEVCINKKLVEIVAKVSGRVFVGPDLCQDPEYLDSGSNYTVDLMKAVQAIKRTRPWLRPFLAPRLPEIRQLRERERRAAEYLQPIVRERIEAQKNDPDWQQPDDMLQWMVNRSQGVNSVAQIAKMQLGLIFAAIHTTTMTTTNILYTLAVTPEYIQPLREEIREVIAENGGTITSRALQQMEKLDSYMKEVMRFYPPGVTSFGRRVLKGITLSNGQYIPPGVVIEVPSTAIYSDPTHYGPDSSTFDGFRHYKLRRSGSSTTADHARNQFVTTNETNLAFGYGRHACPGRFFAANEIKMILARLILKYDVQMPGGGTERYSQIEIGRASMPDPGKMLVFRRVEV</sequence>
<proteinExistence type="inferred from homology"/>
<keyword evidence="8" id="KW-0503">Monooxygenase</keyword>
<dbReference type="Gene3D" id="1.10.630.10">
    <property type="entry name" value="Cytochrome P450"/>
    <property type="match status" value="1"/>
</dbReference>
<evidence type="ECO:0000256" key="5">
    <source>
        <dbReference type="ARBA" id="ARBA00023002"/>
    </source>
</evidence>
<evidence type="ECO:0000256" key="3">
    <source>
        <dbReference type="ARBA" id="ARBA00010617"/>
    </source>
</evidence>
<comment type="pathway">
    <text evidence="2">Mycotoxin biosynthesis.</text>
</comment>
<accession>A0A9W9CLQ6</accession>
<dbReference type="OrthoDB" id="1844152at2759"/>
<dbReference type="InterPro" id="IPR036396">
    <property type="entry name" value="Cyt_P450_sf"/>
</dbReference>
<comment type="similarity">
    <text evidence="3 8">Belongs to the cytochrome P450 family.</text>
</comment>